<evidence type="ECO:0000313" key="6">
    <source>
        <dbReference type="EMBL" id="CAJ0936606.1"/>
    </source>
</evidence>
<organism evidence="6 7">
    <name type="scientific">Ranitomeya imitator</name>
    <name type="common">mimic poison frog</name>
    <dbReference type="NCBI Taxonomy" id="111125"/>
    <lineage>
        <taxon>Eukaryota</taxon>
        <taxon>Metazoa</taxon>
        <taxon>Chordata</taxon>
        <taxon>Craniata</taxon>
        <taxon>Vertebrata</taxon>
        <taxon>Euteleostomi</taxon>
        <taxon>Amphibia</taxon>
        <taxon>Batrachia</taxon>
        <taxon>Anura</taxon>
        <taxon>Neobatrachia</taxon>
        <taxon>Hyloidea</taxon>
        <taxon>Dendrobatidae</taxon>
        <taxon>Dendrobatinae</taxon>
        <taxon>Ranitomeya</taxon>
    </lineage>
</organism>
<dbReference type="NCBIfam" id="NF040941">
    <property type="entry name" value="GGGWT_bact"/>
    <property type="match status" value="1"/>
</dbReference>
<keyword evidence="3" id="KW-0106">Calcium</keyword>
<dbReference type="Pfam" id="PF00147">
    <property type="entry name" value="Fibrinogen_C"/>
    <property type="match status" value="1"/>
</dbReference>
<reference evidence="6" key="1">
    <citation type="submission" date="2023-07" db="EMBL/GenBank/DDBJ databases">
        <authorList>
            <person name="Stuckert A."/>
        </authorList>
    </citation>
    <scope>NUCLEOTIDE SEQUENCE</scope>
</reference>
<feature type="domain" description="Fibrinogen C-terminal" evidence="5">
    <location>
        <begin position="22"/>
        <end position="100"/>
    </location>
</feature>
<dbReference type="InterPro" id="IPR014716">
    <property type="entry name" value="Fibrinogen_a/b/g_C_1"/>
</dbReference>
<keyword evidence="7" id="KW-1185">Reference proteome</keyword>
<dbReference type="SUPFAM" id="SSF56496">
    <property type="entry name" value="Fibrinogen C-terminal domain-like"/>
    <property type="match status" value="1"/>
</dbReference>
<accession>A0ABN9LDG8</accession>
<protein>
    <recommendedName>
        <fullName evidence="5">Fibrinogen C-terminal domain-containing protein</fullName>
    </recommendedName>
</protein>
<proteinExistence type="predicted"/>
<evidence type="ECO:0000256" key="3">
    <source>
        <dbReference type="ARBA" id="ARBA00022837"/>
    </source>
</evidence>
<keyword evidence="4" id="KW-1015">Disulfide bond</keyword>
<sequence length="100" mass="10989">MFLTVPSNMTDLRALATGTWIPRESPQWPRCDSRRALTGDVPKVLATDGIYTLTTEAGTVYQTYCDMTTDGGGWTLVASVHENNMDGKCTVGDRTQDIMI</sequence>
<evidence type="ECO:0000256" key="1">
    <source>
        <dbReference type="ARBA" id="ARBA00022723"/>
    </source>
</evidence>
<dbReference type="Gene3D" id="3.90.215.10">
    <property type="entry name" value="Gamma Fibrinogen, chain A, domain 1"/>
    <property type="match status" value="1"/>
</dbReference>
<keyword evidence="2" id="KW-0430">Lectin</keyword>
<dbReference type="PROSITE" id="PS51406">
    <property type="entry name" value="FIBRINOGEN_C_2"/>
    <property type="match status" value="1"/>
</dbReference>
<comment type="caution">
    <text evidence="6">The sequence shown here is derived from an EMBL/GenBank/DDBJ whole genome shotgun (WGS) entry which is preliminary data.</text>
</comment>
<name>A0ABN9LDG8_9NEOB</name>
<dbReference type="PANTHER" id="PTHR16146:SF46">
    <property type="entry name" value="INTELECTIN-1A-RELATED"/>
    <property type="match status" value="1"/>
</dbReference>
<dbReference type="InterPro" id="IPR036056">
    <property type="entry name" value="Fibrinogen-like_C"/>
</dbReference>
<keyword evidence="1" id="KW-0479">Metal-binding</keyword>
<dbReference type="EMBL" id="CAUEEQ010012536">
    <property type="protein sequence ID" value="CAJ0936606.1"/>
    <property type="molecule type" value="Genomic_DNA"/>
</dbReference>
<evidence type="ECO:0000256" key="2">
    <source>
        <dbReference type="ARBA" id="ARBA00022734"/>
    </source>
</evidence>
<gene>
    <name evidence="6" type="ORF">RIMI_LOCUS6816997</name>
</gene>
<evidence type="ECO:0000256" key="4">
    <source>
        <dbReference type="ARBA" id="ARBA00023157"/>
    </source>
</evidence>
<dbReference type="Proteomes" id="UP001176940">
    <property type="component" value="Unassembled WGS sequence"/>
</dbReference>
<evidence type="ECO:0000313" key="7">
    <source>
        <dbReference type="Proteomes" id="UP001176940"/>
    </source>
</evidence>
<evidence type="ECO:0000259" key="5">
    <source>
        <dbReference type="PROSITE" id="PS51406"/>
    </source>
</evidence>
<dbReference type="InterPro" id="IPR002181">
    <property type="entry name" value="Fibrinogen_a/b/g_C_dom"/>
</dbReference>
<dbReference type="PANTHER" id="PTHR16146">
    <property type="entry name" value="INTELECTIN"/>
    <property type="match status" value="1"/>
</dbReference>